<dbReference type="GO" id="GO:0036064">
    <property type="term" value="C:ciliary basal body"/>
    <property type="evidence" value="ECO:0007669"/>
    <property type="project" value="TreeGrafter"/>
</dbReference>
<feature type="transmembrane region" description="Helical" evidence="9">
    <location>
        <begin position="231"/>
        <end position="254"/>
    </location>
</feature>
<dbReference type="GO" id="GO:1903012">
    <property type="term" value="P:positive regulation of bone development"/>
    <property type="evidence" value="ECO:0007669"/>
    <property type="project" value="Ensembl"/>
</dbReference>
<dbReference type="GO" id="GO:0061036">
    <property type="term" value="P:positive regulation of cartilage development"/>
    <property type="evidence" value="ECO:0007669"/>
    <property type="project" value="Ensembl"/>
</dbReference>
<reference evidence="10" key="2">
    <citation type="submission" date="2025-09" db="UniProtKB">
        <authorList>
            <consortium name="Ensembl"/>
        </authorList>
    </citation>
    <scope>IDENTIFICATION</scope>
</reference>
<evidence type="ECO:0000256" key="8">
    <source>
        <dbReference type="SAM" id="MobiDB-lite"/>
    </source>
</evidence>
<evidence type="ECO:0000256" key="5">
    <source>
        <dbReference type="ARBA" id="ARBA00022989"/>
    </source>
</evidence>
<dbReference type="GO" id="GO:1904888">
    <property type="term" value="P:cranial skeletal system development"/>
    <property type="evidence" value="ECO:0007669"/>
    <property type="project" value="Ensembl"/>
</dbReference>
<dbReference type="GO" id="GO:0051216">
    <property type="term" value="P:cartilage development"/>
    <property type="evidence" value="ECO:0007669"/>
    <property type="project" value="UniProtKB-KW"/>
</dbReference>
<dbReference type="GeneID" id="108230729"/>
<keyword evidence="7" id="KW-0891">Chondrogenesis</keyword>
<dbReference type="Proteomes" id="UP000264800">
    <property type="component" value="Unplaced"/>
</dbReference>
<evidence type="ECO:0000256" key="1">
    <source>
        <dbReference type="ARBA" id="ARBA00004141"/>
    </source>
</evidence>
<dbReference type="OrthoDB" id="29023at2759"/>
<proteinExistence type="inferred from homology"/>
<evidence type="ECO:0000313" key="10">
    <source>
        <dbReference type="Ensembl" id="ENSKMAP00000006949.1"/>
    </source>
</evidence>
<accession>A0A3Q3A7R5</accession>
<comment type="subcellular location">
    <subcellularLocation>
        <location evidence="1">Membrane</location>
        <topology evidence="1">Multi-pass membrane protein</topology>
    </subcellularLocation>
</comment>
<dbReference type="GeneTree" id="ENSGT00390000010628"/>
<keyword evidence="11" id="KW-1185">Reference proteome</keyword>
<dbReference type="CTD" id="559710"/>
<feature type="region of interest" description="Disordered" evidence="8">
    <location>
        <begin position="461"/>
        <end position="493"/>
    </location>
</feature>
<evidence type="ECO:0000256" key="3">
    <source>
        <dbReference type="ARBA" id="ARBA00022692"/>
    </source>
</evidence>
<evidence type="ECO:0000256" key="7">
    <source>
        <dbReference type="ARBA" id="ARBA00023188"/>
    </source>
</evidence>
<sequence length="572" mass="64739">MADSLSSGLGEEKEREKEDSERVRKDVRTDRSKDKDGVTETLGFNDKNGEARGQKRDLSDLSLVRFITTEITRGYFLEHNEAKYTERREKVYTCLRIPKELEKLMTFGFFLCLDTFLYVFTLLPLRVILALLQLITVPCCGLRGSRLLQPAQVCDVLKGLIMVLCYSMMSYVDYSMMYHLIRGQSVIKLYIIYNMLEVADRLFSSFGQDILDALYWTATEPKEKKRAHIGVIPHFLMAVLYVFLHAILIMVQATTLNVAFNSHNKSLLTIMMSNNFVEIKGSVFKKFEKNNLFQMSNSDIKERFTNYILLLIVCLRNMEQFSWNPDHLWVLFPDVVMVIISEFAVDVVKHAFITKFNDISADVYGEYRASLAFDLVSSRQKNAYTDYSDSVSRRMGFIPLPLALLLIKVVTSSVRIQGSLSFMCVLLFYLGMITLKVLNSIVLLGTSCTFVKEANMEEKLFDPPPSVASSRANSRAHRNKPVPAAAHQEPAADQAGLSLAPGVPQTANMAEAAAPTIPTSDSDTFLTTPDEDDDDKIINTETGLEGDALRHRTPKKDLLEIDRFTICGNRID</sequence>
<dbReference type="PANTHER" id="PTHR13317:SF4">
    <property type="entry name" value="TRANSMEMBRANE ANTERIOR POSTERIOR TRANSFORMATION PROTEIN 1 HOMOLOG"/>
    <property type="match status" value="1"/>
</dbReference>
<dbReference type="Ensembl" id="ENSKMAT00000007062.1">
    <property type="protein sequence ID" value="ENSKMAP00000006949.1"/>
    <property type="gene ID" value="ENSKMAG00000005225.1"/>
</dbReference>
<dbReference type="GO" id="GO:0001503">
    <property type="term" value="P:ossification"/>
    <property type="evidence" value="ECO:0007669"/>
    <property type="project" value="UniProtKB-KW"/>
</dbReference>
<evidence type="ECO:0000256" key="9">
    <source>
        <dbReference type="SAM" id="Phobius"/>
    </source>
</evidence>
<dbReference type="GO" id="GO:0014032">
    <property type="term" value="P:neural crest cell development"/>
    <property type="evidence" value="ECO:0007669"/>
    <property type="project" value="Ensembl"/>
</dbReference>
<feature type="transmembrane region" description="Helical" evidence="9">
    <location>
        <begin position="397"/>
        <end position="414"/>
    </location>
</feature>
<comment type="similarity">
    <text evidence="2">Belongs to the TAPT1 family.</text>
</comment>
<feature type="transmembrane region" description="Helical" evidence="9">
    <location>
        <begin position="107"/>
        <end position="136"/>
    </location>
</feature>
<keyword evidence="3 9" id="KW-0812">Transmembrane</keyword>
<dbReference type="OMA" id="TRGFHDK"/>
<feature type="transmembrane region" description="Helical" evidence="9">
    <location>
        <begin position="420"/>
        <end position="444"/>
    </location>
</feature>
<feature type="transmembrane region" description="Helical" evidence="9">
    <location>
        <begin position="156"/>
        <end position="174"/>
    </location>
</feature>
<dbReference type="RefSeq" id="XP_017262671.1">
    <property type="nucleotide sequence ID" value="XM_017407182.1"/>
</dbReference>
<dbReference type="InterPro" id="IPR008010">
    <property type="entry name" value="Tatp1"/>
</dbReference>
<dbReference type="GO" id="GO:0005789">
    <property type="term" value="C:endoplasmic reticulum membrane"/>
    <property type="evidence" value="ECO:0007669"/>
    <property type="project" value="TreeGrafter"/>
</dbReference>
<dbReference type="KEGG" id="kmr:108230729"/>
<dbReference type="GO" id="GO:0010842">
    <property type="term" value="P:retina layer formation"/>
    <property type="evidence" value="ECO:0007669"/>
    <property type="project" value="Ensembl"/>
</dbReference>
<dbReference type="GO" id="GO:0002089">
    <property type="term" value="P:lens morphogenesis in camera-type eye"/>
    <property type="evidence" value="ECO:0007669"/>
    <property type="project" value="Ensembl"/>
</dbReference>
<keyword evidence="5 9" id="KW-1133">Transmembrane helix</keyword>
<feature type="region of interest" description="Disordered" evidence="8">
    <location>
        <begin position="512"/>
        <end position="535"/>
    </location>
</feature>
<dbReference type="GO" id="GO:0048066">
    <property type="term" value="P:developmental pigmentation"/>
    <property type="evidence" value="ECO:0007669"/>
    <property type="project" value="Ensembl"/>
</dbReference>
<dbReference type="GO" id="GO:0045724">
    <property type="term" value="P:positive regulation of cilium assembly"/>
    <property type="evidence" value="ECO:0007669"/>
    <property type="project" value="Ensembl"/>
</dbReference>
<feature type="compositionally biased region" description="Basic and acidic residues" evidence="8">
    <location>
        <begin position="10"/>
        <end position="38"/>
    </location>
</feature>
<dbReference type="STRING" id="37003.ENSKMAP00000006949"/>
<keyword evidence="6 9" id="KW-0472">Membrane</keyword>
<evidence type="ECO:0000313" key="11">
    <source>
        <dbReference type="Proteomes" id="UP000264800"/>
    </source>
</evidence>
<protein>
    <submittedName>
        <fullName evidence="10">Transmembrane anterior posterior transformation 1b</fullName>
    </submittedName>
</protein>
<dbReference type="Pfam" id="PF05346">
    <property type="entry name" value="DUF747"/>
    <property type="match status" value="1"/>
</dbReference>
<reference evidence="10" key="1">
    <citation type="submission" date="2025-08" db="UniProtKB">
        <authorList>
            <consortium name="Ensembl"/>
        </authorList>
    </citation>
    <scope>IDENTIFICATION</scope>
</reference>
<feature type="region of interest" description="Disordered" evidence="8">
    <location>
        <begin position="1"/>
        <end position="52"/>
    </location>
</feature>
<evidence type="ECO:0000256" key="4">
    <source>
        <dbReference type="ARBA" id="ARBA00022855"/>
    </source>
</evidence>
<name>A0A3Q3A7R5_KRYMA</name>
<keyword evidence="4" id="KW-0892">Osteogenesis</keyword>
<evidence type="ECO:0000256" key="6">
    <source>
        <dbReference type="ARBA" id="ARBA00023136"/>
    </source>
</evidence>
<evidence type="ECO:0000256" key="2">
    <source>
        <dbReference type="ARBA" id="ARBA00008803"/>
    </source>
</evidence>
<feature type="compositionally biased region" description="Low complexity" evidence="8">
    <location>
        <begin position="483"/>
        <end position="493"/>
    </location>
</feature>
<dbReference type="AlphaFoldDB" id="A0A3Q3A7R5"/>
<organism evidence="10 11">
    <name type="scientific">Kryptolebias marmoratus</name>
    <name type="common">Mangrove killifish</name>
    <name type="synonym">Rivulus marmoratus</name>
    <dbReference type="NCBI Taxonomy" id="37003"/>
    <lineage>
        <taxon>Eukaryota</taxon>
        <taxon>Metazoa</taxon>
        <taxon>Chordata</taxon>
        <taxon>Craniata</taxon>
        <taxon>Vertebrata</taxon>
        <taxon>Euteleostomi</taxon>
        <taxon>Actinopterygii</taxon>
        <taxon>Neopterygii</taxon>
        <taxon>Teleostei</taxon>
        <taxon>Neoteleostei</taxon>
        <taxon>Acanthomorphata</taxon>
        <taxon>Ovalentaria</taxon>
        <taxon>Atherinomorphae</taxon>
        <taxon>Cyprinodontiformes</taxon>
        <taxon>Rivulidae</taxon>
        <taxon>Kryptolebias</taxon>
    </lineage>
</organism>
<dbReference type="PANTHER" id="PTHR13317">
    <property type="entry name" value="TRANSMEMBRANE ANTERIOR POSTERIOR TRANSFORMATION PROTEIN 1 HOMOLOG"/>
    <property type="match status" value="1"/>
</dbReference>
<feature type="compositionally biased region" description="Polar residues" evidence="8">
    <location>
        <begin position="517"/>
        <end position="527"/>
    </location>
</feature>